<organism evidence="1 2">
    <name type="scientific">Stenotrophomonas ginsengisoli</name>
    <dbReference type="NCBI Taxonomy" id="336566"/>
    <lineage>
        <taxon>Bacteria</taxon>
        <taxon>Pseudomonadati</taxon>
        <taxon>Pseudomonadota</taxon>
        <taxon>Gammaproteobacteria</taxon>
        <taxon>Lysobacterales</taxon>
        <taxon>Lysobacteraceae</taxon>
        <taxon>Stenotrophomonas</taxon>
    </lineage>
</organism>
<dbReference type="EMBL" id="LDJM01000007">
    <property type="protein sequence ID" value="KRG78881.1"/>
    <property type="molecule type" value="Genomic_DNA"/>
</dbReference>
<evidence type="ECO:0000313" key="2">
    <source>
        <dbReference type="Proteomes" id="UP000050956"/>
    </source>
</evidence>
<comment type="caution">
    <text evidence="1">The sequence shown here is derived from an EMBL/GenBank/DDBJ whole genome shotgun (WGS) entry which is preliminary data.</text>
</comment>
<dbReference type="PROSITE" id="PS51257">
    <property type="entry name" value="PROKAR_LIPOPROTEIN"/>
    <property type="match status" value="1"/>
</dbReference>
<accession>A0A0R0DKV4</accession>
<evidence type="ECO:0008006" key="3">
    <source>
        <dbReference type="Google" id="ProtNLM"/>
    </source>
</evidence>
<dbReference type="Proteomes" id="UP000050956">
    <property type="component" value="Unassembled WGS sequence"/>
</dbReference>
<sequence>MRARVIVSALLASLLVACSSGPVKRVSPPQASLSQLTVKADGQWQLDLRLQNFSTMGMRFEALQLELRSGDELIANLDARPGLVVGAESGDVYRLDIQPNAHGRLLAATALADARSLPYQLSGKLDAGPEDGRSRQYPITFRSTLHPAPGLPGVLR</sequence>
<reference evidence="1 2" key="1">
    <citation type="submission" date="2015-05" db="EMBL/GenBank/DDBJ databases">
        <title>Genome sequencing and analysis of members of genus Stenotrophomonas.</title>
        <authorList>
            <person name="Patil P.P."/>
            <person name="Midha S."/>
            <person name="Patil P.B."/>
        </authorList>
    </citation>
    <scope>NUCLEOTIDE SEQUENCE [LARGE SCALE GENOMIC DNA]</scope>
    <source>
        <strain evidence="1 2">DSM 24757</strain>
    </source>
</reference>
<dbReference type="PATRIC" id="fig|336566.3.peg.2863"/>
<proteinExistence type="predicted"/>
<dbReference type="OrthoDB" id="5954188at2"/>
<gene>
    <name evidence="1" type="ORF">ABB30_02280</name>
</gene>
<evidence type="ECO:0000313" key="1">
    <source>
        <dbReference type="EMBL" id="KRG78881.1"/>
    </source>
</evidence>
<name>A0A0R0DKV4_9GAMM</name>
<dbReference type="AlphaFoldDB" id="A0A0R0DKV4"/>
<keyword evidence="2" id="KW-1185">Reference proteome</keyword>
<dbReference type="STRING" id="336566.ABB30_02280"/>
<protein>
    <recommendedName>
        <fullName evidence="3">Late embryogenesis abundant protein LEA-2 subgroup domain-containing protein</fullName>
    </recommendedName>
</protein>
<dbReference type="RefSeq" id="WP_057636686.1">
    <property type="nucleotide sequence ID" value="NZ_LDJM01000007.1"/>
</dbReference>
<dbReference type="SUPFAM" id="SSF117070">
    <property type="entry name" value="LEA14-like"/>
    <property type="match status" value="1"/>
</dbReference>